<feature type="region of interest" description="Disordered" evidence="1">
    <location>
        <begin position="55"/>
        <end position="94"/>
    </location>
</feature>
<organism evidence="3 4">
    <name type="scientific">Nadsonia fulvescens var. elongata DSM 6958</name>
    <dbReference type="NCBI Taxonomy" id="857566"/>
    <lineage>
        <taxon>Eukaryota</taxon>
        <taxon>Fungi</taxon>
        <taxon>Dikarya</taxon>
        <taxon>Ascomycota</taxon>
        <taxon>Saccharomycotina</taxon>
        <taxon>Dipodascomycetes</taxon>
        <taxon>Dipodascales</taxon>
        <taxon>Dipodascales incertae sedis</taxon>
        <taxon>Nadsonia</taxon>
    </lineage>
</organism>
<keyword evidence="4" id="KW-1185">Reference proteome</keyword>
<keyword evidence="2" id="KW-0472">Membrane</keyword>
<dbReference type="EMBL" id="KV454410">
    <property type="protein sequence ID" value="ODQ64855.1"/>
    <property type="molecule type" value="Genomic_DNA"/>
</dbReference>
<keyword evidence="2" id="KW-1133">Transmembrane helix</keyword>
<proteinExistence type="predicted"/>
<feature type="compositionally biased region" description="Polar residues" evidence="1">
    <location>
        <begin position="58"/>
        <end position="70"/>
    </location>
</feature>
<evidence type="ECO:0000313" key="3">
    <source>
        <dbReference type="EMBL" id="ODQ64855.1"/>
    </source>
</evidence>
<feature type="compositionally biased region" description="Low complexity" evidence="1">
    <location>
        <begin position="78"/>
        <end position="94"/>
    </location>
</feature>
<dbReference type="AlphaFoldDB" id="A0A1E3PHG4"/>
<gene>
    <name evidence="3" type="ORF">NADFUDRAFT_51455</name>
</gene>
<name>A0A1E3PHG4_9ASCO</name>
<reference evidence="3 4" key="1">
    <citation type="journal article" date="2016" name="Proc. Natl. Acad. Sci. U.S.A.">
        <title>Comparative genomics of biotechnologically important yeasts.</title>
        <authorList>
            <person name="Riley R."/>
            <person name="Haridas S."/>
            <person name="Wolfe K.H."/>
            <person name="Lopes M.R."/>
            <person name="Hittinger C.T."/>
            <person name="Goeker M."/>
            <person name="Salamov A.A."/>
            <person name="Wisecaver J.H."/>
            <person name="Long T.M."/>
            <person name="Calvey C.H."/>
            <person name="Aerts A.L."/>
            <person name="Barry K.W."/>
            <person name="Choi C."/>
            <person name="Clum A."/>
            <person name="Coughlan A.Y."/>
            <person name="Deshpande S."/>
            <person name="Douglass A.P."/>
            <person name="Hanson S.J."/>
            <person name="Klenk H.-P."/>
            <person name="LaButti K.M."/>
            <person name="Lapidus A."/>
            <person name="Lindquist E.A."/>
            <person name="Lipzen A.M."/>
            <person name="Meier-Kolthoff J.P."/>
            <person name="Ohm R.A."/>
            <person name="Otillar R.P."/>
            <person name="Pangilinan J.L."/>
            <person name="Peng Y."/>
            <person name="Rokas A."/>
            <person name="Rosa C.A."/>
            <person name="Scheuner C."/>
            <person name="Sibirny A.A."/>
            <person name="Slot J.C."/>
            <person name="Stielow J.B."/>
            <person name="Sun H."/>
            <person name="Kurtzman C.P."/>
            <person name="Blackwell M."/>
            <person name="Grigoriev I.V."/>
            <person name="Jeffries T.W."/>
        </authorList>
    </citation>
    <scope>NUCLEOTIDE SEQUENCE [LARGE SCALE GENOMIC DNA]</scope>
    <source>
        <strain evidence="3 4">DSM 6958</strain>
    </source>
</reference>
<evidence type="ECO:0000256" key="2">
    <source>
        <dbReference type="SAM" id="Phobius"/>
    </source>
</evidence>
<evidence type="ECO:0000256" key="1">
    <source>
        <dbReference type="SAM" id="MobiDB-lite"/>
    </source>
</evidence>
<dbReference type="Proteomes" id="UP000095009">
    <property type="component" value="Unassembled WGS sequence"/>
</dbReference>
<sequence>MSFRNAMMPIGAIVVGSISGFLFFKPIVIEELAKSGTLRKDVALPEEFKYLREKTEDLTSASSPAVNATSTKEDGFVPESKSTSSSSSEPSTSY</sequence>
<keyword evidence="2" id="KW-0812">Transmembrane</keyword>
<accession>A0A1E3PHG4</accession>
<feature type="transmembrane region" description="Helical" evidence="2">
    <location>
        <begin position="6"/>
        <end position="24"/>
    </location>
</feature>
<protein>
    <submittedName>
        <fullName evidence="3">Uncharacterized protein</fullName>
    </submittedName>
</protein>
<evidence type="ECO:0000313" key="4">
    <source>
        <dbReference type="Proteomes" id="UP000095009"/>
    </source>
</evidence>